<protein>
    <submittedName>
        <fullName evidence="7">ABC transporter permease</fullName>
    </submittedName>
</protein>
<name>A0A7Z2S8M3_9SPHN</name>
<keyword evidence="3 5" id="KW-1133">Transmembrane helix</keyword>
<dbReference type="InterPro" id="IPR013525">
    <property type="entry name" value="ABC2_TM"/>
</dbReference>
<dbReference type="EMBL" id="CP047895">
    <property type="protein sequence ID" value="QHL91576.1"/>
    <property type="molecule type" value="Genomic_DNA"/>
</dbReference>
<dbReference type="PANTHER" id="PTHR43471:SF3">
    <property type="entry name" value="ABC TRANSPORTER PERMEASE PROTEIN NATB"/>
    <property type="match status" value="1"/>
</dbReference>
<dbReference type="GO" id="GO:0016020">
    <property type="term" value="C:membrane"/>
    <property type="evidence" value="ECO:0007669"/>
    <property type="project" value="UniProtKB-SubCell"/>
</dbReference>
<dbReference type="PANTHER" id="PTHR43471">
    <property type="entry name" value="ABC TRANSPORTER PERMEASE"/>
    <property type="match status" value="1"/>
</dbReference>
<feature type="domain" description="ABC-2 type transporter transmembrane" evidence="6">
    <location>
        <begin position="171"/>
        <end position="375"/>
    </location>
</feature>
<feature type="transmembrane region" description="Helical" evidence="5">
    <location>
        <begin position="302"/>
        <end position="321"/>
    </location>
</feature>
<feature type="transmembrane region" description="Helical" evidence="5">
    <location>
        <begin position="177"/>
        <end position="200"/>
    </location>
</feature>
<feature type="transmembrane region" description="Helical" evidence="5">
    <location>
        <begin position="327"/>
        <end position="346"/>
    </location>
</feature>
<reference evidence="7 8" key="1">
    <citation type="submission" date="2020-01" db="EMBL/GenBank/DDBJ databases">
        <title>Sphingomonas sp. C33 whole genome sequece.</title>
        <authorList>
            <person name="Park C."/>
        </authorList>
    </citation>
    <scope>NUCLEOTIDE SEQUENCE [LARGE SCALE GENOMIC DNA]</scope>
    <source>
        <strain evidence="7 8">C33</strain>
    </source>
</reference>
<comment type="subcellular location">
    <subcellularLocation>
        <location evidence="1">Membrane</location>
        <topology evidence="1">Multi-pass membrane protein</topology>
    </subcellularLocation>
</comment>
<evidence type="ECO:0000259" key="6">
    <source>
        <dbReference type="Pfam" id="PF12698"/>
    </source>
</evidence>
<evidence type="ECO:0000313" key="7">
    <source>
        <dbReference type="EMBL" id="QHL91576.1"/>
    </source>
</evidence>
<dbReference type="GO" id="GO:0140359">
    <property type="term" value="F:ABC-type transporter activity"/>
    <property type="evidence" value="ECO:0007669"/>
    <property type="project" value="InterPro"/>
</dbReference>
<dbReference type="RefSeq" id="WP_160593612.1">
    <property type="nucleotide sequence ID" value="NZ_CP047895.1"/>
</dbReference>
<evidence type="ECO:0000256" key="3">
    <source>
        <dbReference type="ARBA" id="ARBA00022989"/>
    </source>
</evidence>
<dbReference type="Pfam" id="PF12698">
    <property type="entry name" value="ABC2_membrane_3"/>
    <property type="match status" value="1"/>
</dbReference>
<feature type="transmembrane region" description="Helical" evidence="5">
    <location>
        <begin position="221"/>
        <end position="243"/>
    </location>
</feature>
<dbReference type="AlphaFoldDB" id="A0A7Z2S8M3"/>
<evidence type="ECO:0000256" key="2">
    <source>
        <dbReference type="ARBA" id="ARBA00022692"/>
    </source>
</evidence>
<proteinExistence type="predicted"/>
<sequence length="397" mass="40935">MRDLFQPAWAIARRDFAATVLTPTFLLFLLAPLLMFGVGAIGGVGAAQVARDAGAEAGPVALAAGAEAAALRRADKVLRAVLPRRAEAMRLTVTAPAADPAAQARALVLGAGPRVPAVLYGPPGARRVLAAEGASSGFAGDYLVALDAAAAAPGAPARVDTVARPRADRTRESGRSLGFGVVFTMFFLTLLLAGQAVGTLSEERANKAIEILAAAAPLEAVFLGKLLGMLGVAFLFIGFWGALLAQGAALLPADLAAPLRDVIVRPGFILLFIAYFMLAFLLLGAVFLGVGAQAGTMREIQMLSLPITLFQVAMFALAGAAANAPDAPVGVFAAIFPFSSPFAMAARAAMGVPMWQHAAALAWQLLWLAGTILLAARLFRIGVLKSGGLRLFARRSG</sequence>
<evidence type="ECO:0000256" key="4">
    <source>
        <dbReference type="ARBA" id="ARBA00023136"/>
    </source>
</evidence>
<organism evidence="7 8">
    <name type="scientific">Sphingomonas changnyeongensis</name>
    <dbReference type="NCBI Taxonomy" id="2698679"/>
    <lineage>
        <taxon>Bacteria</taxon>
        <taxon>Pseudomonadati</taxon>
        <taxon>Pseudomonadota</taxon>
        <taxon>Alphaproteobacteria</taxon>
        <taxon>Sphingomonadales</taxon>
        <taxon>Sphingomonadaceae</taxon>
        <taxon>Sphingomonas</taxon>
    </lineage>
</organism>
<evidence type="ECO:0000313" key="8">
    <source>
        <dbReference type="Proteomes" id="UP000464468"/>
    </source>
</evidence>
<dbReference type="Proteomes" id="UP000464468">
    <property type="component" value="Chromosome"/>
</dbReference>
<evidence type="ECO:0000256" key="1">
    <source>
        <dbReference type="ARBA" id="ARBA00004141"/>
    </source>
</evidence>
<gene>
    <name evidence="7" type="ORF">GVO57_13175</name>
</gene>
<accession>A0A7Z2S8M3</accession>
<keyword evidence="8" id="KW-1185">Reference proteome</keyword>
<evidence type="ECO:0000256" key="5">
    <source>
        <dbReference type="SAM" id="Phobius"/>
    </source>
</evidence>
<keyword evidence="2 5" id="KW-0812">Transmembrane</keyword>
<dbReference type="KEGG" id="schy:GVO57_13175"/>
<keyword evidence="4 5" id="KW-0472">Membrane</keyword>
<feature type="transmembrane region" description="Helical" evidence="5">
    <location>
        <begin position="358"/>
        <end position="379"/>
    </location>
</feature>
<feature type="transmembrane region" description="Helical" evidence="5">
    <location>
        <begin position="263"/>
        <end position="290"/>
    </location>
</feature>